<keyword evidence="2 4" id="KW-0560">Oxidoreductase</keyword>
<dbReference type="RefSeq" id="WP_306020755.1">
    <property type="nucleotide sequence ID" value="NZ_CP129013.1"/>
</dbReference>
<dbReference type="PRINTS" id="PR00081">
    <property type="entry name" value="GDHRDH"/>
</dbReference>
<evidence type="ECO:0000256" key="1">
    <source>
        <dbReference type="ARBA" id="ARBA00006484"/>
    </source>
</evidence>
<dbReference type="PANTHER" id="PTHR42901:SF1">
    <property type="entry name" value="ALCOHOL DEHYDROGENASE"/>
    <property type="match status" value="1"/>
</dbReference>
<name>A0ABY9K0N3_9BACI</name>
<dbReference type="PRINTS" id="PR00080">
    <property type="entry name" value="SDRFAMILY"/>
</dbReference>
<dbReference type="EC" id="1.-.-.-" evidence="4"/>
<dbReference type="InterPro" id="IPR002347">
    <property type="entry name" value="SDR_fam"/>
</dbReference>
<dbReference type="PIRSF" id="PIRSF000126">
    <property type="entry name" value="11-beta-HSD1"/>
    <property type="match status" value="1"/>
</dbReference>
<dbReference type="Pfam" id="PF00106">
    <property type="entry name" value="adh_short"/>
    <property type="match status" value="1"/>
</dbReference>
<gene>
    <name evidence="4" type="ORF">LC087_03440</name>
</gene>
<keyword evidence="5" id="KW-1185">Reference proteome</keyword>
<reference evidence="4 5" key="1">
    <citation type="submission" date="2023-06" db="EMBL/GenBank/DDBJ databases">
        <title>Five Gram-positive bacteria isolated from mangrove sediments in Shenzhen, Guangdong, China.</title>
        <authorList>
            <person name="Yu S."/>
            <person name="Zheng W."/>
            <person name="Huang Y."/>
        </authorList>
    </citation>
    <scope>NUCLEOTIDE SEQUENCE [LARGE SCALE GENOMIC DNA]</scope>
    <source>
        <strain evidence="4 5">SaN35-3</strain>
    </source>
</reference>
<evidence type="ECO:0000313" key="5">
    <source>
        <dbReference type="Proteomes" id="UP001197974"/>
    </source>
</evidence>
<evidence type="ECO:0000313" key="4">
    <source>
        <dbReference type="EMBL" id="WLR44250.1"/>
    </source>
</evidence>
<evidence type="ECO:0000256" key="3">
    <source>
        <dbReference type="RuleBase" id="RU000363"/>
    </source>
</evidence>
<proteinExistence type="inferred from homology"/>
<sequence>MTAMKKKTALITGASSGIGKEFAHLHAEQGGDLVIVARSEEKLKALKKELERNYIVNVMTIVKDLTLPTAPFEIYEQVNQAGVKIDYLINNAGMGGRGLFYERYLEKDIEMINLNVIALTTLTRLFLPGFVNRNEGKILNVSSTASLVPGPLQAVYFASKAYVTSFSNALAEELSDTDVTVTALLPGATETGFKKQADLDNTKMFDQPSSAKVVAEDGYKAMVAGKLNVFSGLTFPQRMQVEAIPFTPKKMLMKQIRQMQEKKS</sequence>
<protein>
    <submittedName>
        <fullName evidence="4">SDR family oxidoreductase</fullName>
        <ecNumber evidence="4">1.-.-.-</ecNumber>
    </submittedName>
</protein>
<evidence type="ECO:0000256" key="2">
    <source>
        <dbReference type="ARBA" id="ARBA00023002"/>
    </source>
</evidence>
<organism evidence="4 5">
    <name type="scientific">Bacillus carboniphilus</name>
    <dbReference type="NCBI Taxonomy" id="86663"/>
    <lineage>
        <taxon>Bacteria</taxon>
        <taxon>Bacillati</taxon>
        <taxon>Bacillota</taxon>
        <taxon>Bacilli</taxon>
        <taxon>Bacillales</taxon>
        <taxon>Bacillaceae</taxon>
        <taxon>Bacillus</taxon>
    </lineage>
</organism>
<dbReference type="InterPro" id="IPR036291">
    <property type="entry name" value="NAD(P)-bd_dom_sf"/>
</dbReference>
<dbReference type="GO" id="GO:0016491">
    <property type="term" value="F:oxidoreductase activity"/>
    <property type="evidence" value="ECO:0007669"/>
    <property type="project" value="UniProtKB-KW"/>
</dbReference>
<dbReference type="Proteomes" id="UP001197974">
    <property type="component" value="Chromosome"/>
</dbReference>
<comment type="similarity">
    <text evidence="1 3">Belongs to the short-chain dehydrogenases/reductases (SDR) family.</text>
</comment>
<dbReference type="EMBL" id="CP129013">
    <property type="protein sequence ID" value="WLR44250.1"/>
    <property type="molecule type" value="Genomic_DNA"/>
</dbReference>
<dbReference type="SUPFAM" id="SSF51735">
    <property type="entry name" value="NAD(P)-binding Rossmann-fold domains"/>
    <property type="match status" value="1"/>
</dbReference>
<dbReference type="Gene3D" id="3.40.50.720">
    <property type="entry name" value="NAD(P)-binding Rossmann-like Domain"/>
    <property type="match status" value="1"/>
</dbReference>
<dbReference type="PANTHER" id="PTHR42901">
    <property type="entry name" value="ALCOHOL DEHYDROGENASE"/>
    <property type="match status" value="1"/>
</dbReference>
<accession>A0ABY9K0N3</accession>